<dbReference type="GO" id="GO:0005524">
    <property type="term" value="F:ATP binding"/>
    <property type="evidence" value="ECO:0007669"/>
    <property type="project" value="UniProtKB-KW"/>
</dbReference>
<gene>
    <name evidence="6" type="ORF">PGLA1383_LOCUS16393</name>
</gene>
<evidence type="ECO:0000256" key="5">
    <source>
        <dbReference type="SAM" id="MobiDB-lite"/>
    </source>
</evidence>
<evidence type="ECO:0000256" key="2">
    <source>
        <dbReference type="ARBA" id="ARBA00022801"/>
    </source>
</evidence>
<dbReference type="Proteomes" id="UP000654075">
    <property type="component" value="Unassembled WGS sequence"/>
</dbReference>
<comment type="caution">
    <text evidence="6">The sequence shown here is derived from an EMBL/GenBank/DDBJ whole genome shotgun (WGS) entry which is preliminary data.</text>
</comment>
<dbReference type="GO" id="GO:0006281">
    <property type="term" value="P:DNA repair"/>
    <property type="evidence" value="ECO:0007669"/>
    <property type="project" value="TreeGrafter"/>
</dbReference>
<evidence type="ECO:0000313" key="7">
    <source>
        <dbReference type="Proteomes" id="UP000654075"/>
    </source>
</evidence>
<keyword evidence="1" id="KW-0547">Nucleotide-binding</keyword>
<dbReference type="PANTHER" id="PTHR45626:SF17">
    <property type="entry name" value="HELICASE-LIKE TRANSCRIPTION FACTOR"/>
    <property type="match status" value="1"/>
</dbReference>
<dbReference type="PANTHER" id="PTHR45626">
    <property type="entry name" value="TRANSCRIPTION TERMINATION FACTOR 2-RELATED"/>
    <property type="match status" value="1"/>
</dbReference>
<feature type="compositionally biased region" description="Low complexity" evidence="5">
    <location>
        <begin position="36"/>
        <end position="50"/>
    </location>
</feature>
<reference evidence="6" key="1">
    <citation type="submission" date="2021-02" db="EMBL/GenBank/DDBJ databases">
        <authorList>
            <person name="Dougan E. K."/>
            <person name="Rhodes N."/>
            <person name="Thang M."/>
            <person name="Chan C."/>
        </authorList>
    </citation>
    <scope>NUCLEOTIDE SEQUENCE</scope>
</reference>
<dbReference type="InterPro" id="IPR027417">
    <property type="entry name" value="P-loop_NTPase"/>
</dbReference>
<evidence type="ECO:0000256" key="1">
    <source>
        <dbReference type="ARBA" id="ARBA00022741"/>
    </source>
</evidence>
<proteinExistence type="predicted"/>
<keyword evidence="3" id="KW-0347">Helicase</keyword>
<feature type="region of interest" description="Disordered" evidence="5">
    <location>
        <begin position="22"/>
        <end position="59"/>
    </location>
</feature>
<dbReference type="SUPFAM" id="SSF52540">
    <property type="entry name" value="P-loop containing nucleoside triphosphate hydrolases"/>
    <property type="match status" value="1"/>
</dbReference>
<dbReference type="GO" id="GO:0005634">
    <property type="term" value="C:nucleus"/>
    <property type="evidence" value="ECO:0007669"/>
    <property type="project" value="TreeGrafter"/>
</dbReference>
<dbReference type="AlphaFoldDB" id="A0A813EBT9"/>
<dbReference type="InterPro" id="IPR050628">
    <property type="entry name" value="SNF2_RAD54_helicase_TF"/>
</dbReference>
<dbReference type="GO" id="GO:0004386">
    <property type="term" value="F:helicase activity"/>
    <property type="evidence" value="ECO:0007669"/>
    <property type="project" value="UniProtKB-KW"/>
</dbReference>
<dbReference type="OrthoDB" id="423221at2759"/>
<accession>A0A813EBT9</accession>
<protein>
    <recommendedName>
        <fullName evidence="8">Helicase C-terminal domain-containing protein</fullName>
    </recommendedName>
</protein>
<sequence length="153" mass="16209">MAAARKALAALLAADGGGSAGIAEINEEEDHPSRSPPSVSAASQVAAFSRPDVTEADRRSPRLLLLNFDQAAGLNLQYSCHNAVLFAPLWGNDPVAACAQEQQAIGRVHRPGQQQDVNIYRIELRGPQGQATIDEEILARNTSQKLIAAATSN</sequence>
<organism evidence="6 7">
    <name type="scientific">Polarella glacialis</name>
    <name type="common">Dinoflagellate</name>
    <dbReference type="NCBI Taxonomy" id="89957"/>
    <lineage>
        <taxon>Eukaryota</taxon>
        <taxon>Sar</taxon>
        <taxon>Alveolata</taxon>
        <taxon>Dinophyceae</taxon>
        <taxon>Suessiales</taxon>
        <taxon>Suessiaceae</taxon>
        <taxon>Polarella</taxon>
    </lineage>
</organism>
<dbReference type="EMBL" id="CAJNNV010009935">
    <property type="protein sequence ID" value="CAE8597977.1"/>
    <property type="molecule type" value="Genomic_DNA"/>
</dbReference>
<evidence type="ECO:0008006" key="8">
    <source>
        <dbReference type="Google" id="ProtNLM"/>
    </source>
</evidence>
<dbReference type="GO" id="GO:0008094">
    <property type="term" value="F:ATP-dependent activity, acting on DNA"/>
    <property type="evidence" value="ECO:0007669"/>
    <property type="project" value="TreeGrafter"/>
</dbReference>
<name>A0A813EBT9_POLGL</name>
<keyword evidence="7" id="KW-1185">Reference proteome</keyword>
<evidence type="ECO:0000256" key="3">
    <source>
        <dbReference type="ARBA" id="ARBA00022806"/>
    </source>
</evidence>
<keyword evidence="4" id="KW-0067">ATP-binding</keyword>
<evidence type="ECO:0000313" key="6">
    <source>
        <dbReference type="EMBL" id="CAE8597977.1"/>
    </source>
</evidence>
<dbReference type="GO" id="GO:0016787">
    <property type="term" value="F:hydrolase activity"/>
    <property type="evidence" value="ECO:0007669"/>
    <property type="project" value="UniProtKB-KW"/>
</dbReference>
<evidence type="ECO:0000256" key="4">
    <source>
        <dbReference type="ARBA" id="ARBA00022840"/>
    </source>
</evidence>
<dbReference type="Gene3D" id="3.40.50.300">
    <property type="entry name" value="P-loop containing nucleotide triphosphate hydrolases"/>
    <property type="match status" value="1"/>
</dbReference>
<keyword evidence="2" id="KW-0378">Hydrolase</keyword>